<reference evidence="2" key="1">
    <citation type="submission" date="2021-01" db="EMBL/GenBank/DDBJ databases">
        <title>Whole genome shotgun sequence of Actinoplanes rishiriensis NBRC 108556.</title>
        <authorList>
            <person name="Komaki H."/>
            <person name="Tamura T."/>
        </authorList>
    </citation>
    <scope>NUCLEOTIDE SEQUENCE</scope>
    <source>
        <strain evidence="2">NBRC 108556</strain>
    </source>
</reference>
<name>A0A919MZP1_9ACTN</name>
<proteinExistence type="predicted"/>
<dbReference type="GO" id="GO:0016758">
    <property type="term" value="F:hexosyltransferase activity"/>
    <property type="evidence" value="ECO:0007669"/>
    <property type="project" value="InterPro"/>
</dbReference>
<organism evidence="2 3">
    <name type="scientific">Paractinoplanes rishiriensis</name>
    <dbReference type="NCBI Taxonomy" id="1050105"/>
    <lineage>
        <taxon>Bacteria</taxon>
        <taxon>Bacillati</taxon>
        <taxon>Actinomycetota</taxon>
        <taxon>Actinomycetes</taxon>
        <taxon>Micromonosporales</taxon>
        <taxon>Micromonosporaceae</taxon>
        <taxon>Paractinoplanes</taxon>
    </lineage>
</organism>
<feature type="domain" description="Glycosyl transferase family 28 C-terminal" evidence="1">
    <location>
        <begin position="36"/>
        <end position="139"/>
    </location>
</feature>
<dbReference type="RefSeq" id="WP_203785584.1">
    <property type="nucleotide sequence ID" value="NZ_BOMV01000063.1"/>
</dbReference>
<comment type="caution">
    <text evidence="2">The sequence shown here is derived from an EMBL/GenBank/DDBJ whole genome shotgun (WGS) entry which is preliminary data.</text>
</comment>
<protein>
    <recommendedName>
        <fullName evidence="1">Glycosyl transferase family 28 C-terminal domain-containing protein</fullName>
    </recommendedName>
</protein>
<sequence length="181" mass="19077">MTADVLVSVGTDVHRFDRLMDWIETWYAALADRPSLLLQHGRSRAPAIPGAVPFLDHDALGAAMAGARVVVTHGGPASITEARRHGHLPVVVARDPAYGEHVDDHQMLFTARMAGAGLIRLCTTAGELTDALSEGLARSGAAGDRGTGDAAEARAAAVAAVGRIVDDLVASRRQRGSRWSR</sequence>
<dbReference type="AlphaFoldDB" id="A0A919MZP1"/>
<dbReference type="Gene3D" id="3.40.50.2000">
    <property type="entry name" value="Glycogen Phosphorylase B"/>
    <property type="match status" value="1"/>
</dbReference>
<evidence type="ECO:0000313" key="2">
    <source>
        <dbReference type="EMBL" id="GIE98570.1"/>
    </source>
</evidence>
<dbReference type="Proteomes" id="UP000636960">
    <property type="component" value="Unassembled WGS sequence"/>
</dbReference>
<keyword evidence="3" id="KW-1185">Reference proteome</keyword>
<gene>
    <name evidence="2" type="ORF">Ari01nite_60350</name>
</gene>
<dbReference type="Pfam" id="PF04101">
    <property type="entry name" value="Glyco_tran_28_C"/>
    <property type="match status" value="1"/>
</dbReference>
<dbReference type="InterPro" id="IPR007235">
    <property type="entry name" value="Glyco_trans_28_C"/>
</dbReference>
<evidence type="ECO:0000259" key="1">
    <source>
        <dbReference type="Pfam" id="PF04101"/>
    </source>
</evidence>
<dbReference type="SUPFAM" id="SSF53756">
    <property type="entry name" value="UDP-Glycosyltransferase/glycogen phosphorylase"/>
    <property type="match status" value="1"/>
</dbReference>
<dbReference type="EMBL" id="BOMV01000063">
    <property type="protein sequence ID" value="GIE98570.1"/>
    <property type="molecule type" value="Genomic_DNA"/>
</dbReference>
<accession>A0A919MZP1</accession>
<evidence type="ECO:0000313" key="3">
    <source>
        <dbReference type="Proteomes" id="UP000636960"/>
    </source>
</evidence>